<feature type="transmembrane region" description="Helical" evidence="1">
    <location>
        <begin position="224"/>
        <end position="246"/>
    </location>
</feature>
<dbReference type="InterPro" id="IPR003675">
    <property type="entry name" value="Rce1/LyrA-like_dom"/>
</dbReference>
<name>A0A168N176_9BACL</name>
<feature type="transmembrane region" description="Helical" evidence="1">
    <location>
        <begin position="179"/>
        <end position="204"/>
    </location>
</feature>
<feature type="transmembrane region" description="Helical" evidence="1">
    <location>
        <begin position="81"/>
        <end position="101"/>
    </location>
</feature>
<feature type="domain" description="CAAX prenyl protease 2/Lysostaphin resistance protein A-like" evidence="2">
    <location>
        <begin position="146"/>
        <end position="234"/>
    </location>
</feature>
<keyword evidence="1" id="KW-1133">Transmembrane helix</keyword>
<gene>
    <name evidence="3" type="ORF">PGLA_03210</name>
</gene>
<keyword evidence="4" id="KW-1185">Reference proteome</keyword>
<evidence type="ECO:0000256" key="1">
    <source>
        <dbReference type="SAM" id="Phobius"/>
    </source>
</evidence>
<dbReference type="Pfam" id="PF02517">
    <property type="entry name" value="Rce1-like"/>
    <property type="match status" value="1"/>
</dbReference>
<keyword evidence="1" id="KW-0472">Membrane</keyword>
<evidence type="ECO:0000313" key="3">
    <source>
        <dbReference type="EMBL" id="OAB45276.1"/>
    </source>
</evidence>
<protein>
    <recommendedName>
        <fullName evidence="2">CAAX prenyl protease 2/Lysostaphin resistance protein A-like domain-containing protein</fullName>
    </recommendedName>
</protein>
<keyword evidence="1" id="KW-0812">Transmembrane</keyword>
<sequence length="263" mass="30360">MSLWVQLLLFGIPGILLYCGIHYWTPRLVSKGVPLIFSFWFFLWMPVIILLPLSIFLYWLDGGTMSIQEFNQRFHLISFQGSDWFWVIGAVMVTIIFDQLLEPVGKYFAKLQFFSPPSYLPAPFNPLKKFSIPPTRFFDVPLRGNWKLLTLFIPIHILAMFSEELMWRGYILPLQNNTFGAYAWVINGLLWAWVIHACLKWHLIGMIPGMLITPWIAQHTGSTWASFAVHAIGNSPLWIILLIGILKAPLDKDHNINSDKKLA</sequence>
<feature type="transmembrane region" description="Helical" evidence="1">
    <location>
        <begin position="7"/>
        <end position="25"/>
    </location>
</feature>
<proteinExistence type="predicted"/>
<evidence type="ECO:0000259" key="2">
    <source>
        <dbReference type="Pfam" id="PF02517"/>
    </source>
</evidence>
<feature type="transmembrane region" description="Helical" evidence="1">
    <location>
        <begin position="37"/>
        <end position="60"/>
    </location>
</feature>
<organism evidence="3 4">
    <name type="scientific">Paenibacillus glacialis</name>
    <dbReference type="NCBI Taxonomy" id="494026"/>
    <lineage>
        <taxon>Bacteria</taxon>
        <taxon>Bacillati</taxon>
        <taxon>Bacillota</taxon>
        <taxon>Bacilli</taxon>
        <taxon>Bacillales</taxon>
        <taxon>Paenibacillaceae</taxon>
        <taxon>Paenibacillus</taxon>
    </lineage>
</organism>
<dbReference type="GO" id="GO:0080120">
    <property type="term" value="P:CAAX-box protein maturation"/>
    <property type="evidence" value="ECO:0007669"/>
    <property type="project" value="UniProtKB-ARBA"/>
</dbReference>
<evidence type="ECO:0000313" key="4">
    <source>
        <dbReference type="Proteomes" id="UP000076967"/>
    </source>
</evidence>
<dbReference type="AlphaFoldDB" id="A0A168N176"/>
<comment type="caution">
    <text evidence="3">The sequence shown here is derived from an EMBL/GenBank/DDBJ whole genome shotgun (WGS) entry which is preliminary data.</text>
</comment>
<feature type="transmembrane region" description="Helical" evidence="1">
    <location>
        <begin position="148"/>
        <end position="167"/>
    </location>
</feature>
<reference evidence="3 4" key="1">
    <citation type="submission" date="2016-03" db="EMBL/GenBank/DDBJ databases">
        <title>Draft genome sequence of Paenibacillus glacialis DSM 22343.</title>
        <authorList>
            <person name="Shin S.-K."/>
            <person name="Yi H."/>
        </authorList>
    </citation>
    <scope>NUCLEOTIDE SEQUENCE [LARGE SCALE GENOMIC DNA]</scope>
    <source>
        <strain evidence="3 4">DSM 22343</strain>
    </source>
</reference>
<dbReference type="GO" id="GO:0004175">
    <property type="term" value="F:endopeptidase activity"/>
    <property type="evidence" value="ECO:0007669"/>
    <property type="project" value="UniProtKB-ARBA"/>
</dbReference>
<dbReference type="EMBL" id="LVJH01000003">
    <property type="protein sequence ID" value="OAB45276.1"/>
    <property type="molecule type" value="Genomic_DNA"/>
</dbReference>
<dbReference type="Proteomes" id="UP000076967">
    <property type="component" value="Unassembled WGS sequence"/>
</dbReference>
<accession>A0A168N176</accession>
<dbReference type="STRING" id="494026.PGLA_03210"/>